<evidence type="ECO:0000256" key="13">
    <source>
        <dbReference type="ARBA" id="ARBA00023315"/>
    </source>
</evidence>
<evidence type="ECO:0000256" key="1">
    <source>
        <dbReference type="ARBA" id="ARBA00004477"/>
    </source>
</evidence>
<comment type="subcellular location">
    <subcellularLocation>
        <location evidence="1 14">Endoplasmic reticulum membrane</location>
        <topology evidence="1 14">Multi-pass membrane protein</topology>
    </subcellularLocation>
</comment>
<evidence type="ECO:0000256" key="3">
    <source>
        <dbReference type="ARBA" id="ARBA00005189"/>
    </source>
</evidence>
<dbReference type="CDD" id="cd07987">
    <property type="entry name" value="LPLAT_MGAT-like"/>
    <property type="match status" value="1"/>
</dbReference>
<dbReference type="GO" id="GO:0005789">
    <property type="term" value="C:endoplasmic reticulum membrane"/>
    <property type="evidence" value="ECO:0007669"/>
    <property type="project" value="UniProtKB-SubCell"/>
</dbReference>
<evidence type="ECO:0000256" key="4">
    <source>
        <dbReference type="ARBA" id="ARBA00005420"/>
    </source>
</evidence>
<dbReference type="EC" id="2.3.1.-" evidence="14"/>
<sequence length="331" mass="37338">MGAPATKKTVSVLESNPATTTKFEAFLGAITVSSFIVIWLSSAASPLILFISLREGYYKITAFIILITIIAYLPWKRGPISRCVQRFIDSNHPQYYNGVSIVFEGGEVPPSEHRQTFFAVHPHGAFCIGWALLFTCPTMHRVRFCFAPSLFASPFFRLFSRAVGKPGSAARPSMNAYLKNGEDCALPPGGFEEATLTSTSQDRVFIKKRYGFVRLCLKYGVAIRPVYVFGEGRLFSNVQGFWRNRLALNRFGIPTIIVWGRWFFPLLPKKGVKIYIVVGKPIVLPKIENPTKKEVAVWHNKYIAELKRIYDEYKEDAYGADEGKVAKVEVW</sequence>
<comment type="pathway">
    <text evidence="3">Lipid metabolism.</text>
</comment>
<evidence type="ECO:0000256" key="6">
    <source>
        <dbReference type="ARBA" id="ARBA00022679"/>
    </source>
</evidence>
<dbReference type="AlphaFoldDB" id="A0AAD8Y7U0"/>
<evidence type="ECO:0000256" key="7">
    <source>
        <dbReference type="ARBA" id="ARBA00022692"/>
    </source>
</evidence>
<evidence type="ECO:0000256" key="5">
    <source>
        <dbReference type="ARBA" id="ARBA00022516"/>
    </source>
</evidence>
<evidence type="ECO:0000256" key="14">
    <source>
        <dbReference type="RuleBase" id="RU367023"/>
    </source>
</evidence>
<keyword evidence="16" id="KW-1185">Reference proteome</keyword>
<feature type="transmembrane region" description="Helical" evidence="14">
    <location>
        <begin position="57"/>
        <end position="75"/>
    </location>
</feature>
<dbReference type="GO" id="GO:0004144">
    <property type="term" value="F:diacylglycerol O-acyltransferase activity"/>
    <property type="evidence" value="ECO:0007669"/>
    <property type="project" value="TreeGrafter"/>
</dbReference>
<evidence type="ECO:0000256" key="11">
    <source>
        <dbReference type="ARBA" id="ARBA00023098"/>
    </source>
</evidence>
<organism evidence="15 16">
    <name type="scientific">Skeletonema marinoi</name>
    <dbReference type="NCBI Taxonomy" id="267567"/>
    <lineage>
        <taxon>Eukaryota</taxon>
        <taxon>Sar</taxon>
        <taxon>Stramenopiles</taxon>
        <taxon>Ochrophyta</taxon>
        <taxon>Bacillariophyta</taxon>
        <taxon>Coscinodiscophyceae</taxon>
        <taxon>Thalassiosirophycidae</taxon>
        <taxon>Thalassiosirales</taxon>
        <taxon>Skeletonemataceae</taxon>
        <taxon>Skeletonema</taxon>
        <taxon>Skeletonema marinoi-dohrnii complex</taxon>
    </lineage>
</organism>
<dbReference type="Proteomes" id="UP001224775">
    <property type="component" value="Unassembled WGS sequence"/>
</dbReference>
<dbReference type="PANTHER" id="PTHR12317:SF0">
    <property type="entry name" value="ACYLTRANSFERASE"/>
    <property type="match status" value="1"/>
</dbReference>
<evidence type="ECO:0000256" key="9">
    <source>
        <dbReference type="ARBA" id="ARBA00022824"/>
    </source>
</evidence>
<keyword evidence="9 14" id="KW-0256">Endoplasmic reticulum</keyword>
<evidence type="ECO:0000313" key="16">
    <source>
        <dbReference type="Proteomes" id="UP001224775"/>
    </source>
</evidence>
<keyword evidence="6 14" id="KW-0808">Transferase</keyword>
<evidence type="ECO:0000256" key="2">
    <source>
        <dbReference type="ARBA" id="ARBA00004771"/>
    </source>
</evidence>
<accession>A0AAD8Y7U0</accession>
<comment type="similarity">
    <text evidence="4 14">Belongs to the diacylglycerol acyltransferase family.</text>
</comment>
<keyword evidence="8" id="KW-0319">Glycerol metabolism</keyword>
<dbReference type="GO" id="GO:0019432">
    <property type="term" value="P:triglyceride biosynthetic process"/>
    <property type="evidence" value="ECO:0007669"/>
    <property type="project" value="TreeGrafter"/>
</dbReference>
<dbReference type="PANTHER" id="PTHR12317">
    <property type="entry name" value="DIACYLGLYCEROL O-ACYLTRANSFERASE"/>
    <property type="match status" value="1"/>
</dbReference>
<comment type="pathway">
    <text evidence="2">Glycerolipid metabolism; triacylglycerol biosynthesis.</text>
</comment>
<dbReference type="Pfam" id="PF03982">
    <property type="entry name" value="DAGAT"/>
    <property type="match status" value="1"/>
</dbReference>
<dbReference type="GO" id="GO:0006071">
    <property type="term" value="P:glycerol metabolic process"/>
    <property type="evidence" value="ECO:0007669"/>
    <property type="project" value="UniProtKB-KW"/>
</dbReference>
<dbReference type="EMBL" id="JATAAI010000014">
    <property type="protein sequence ID" value="KAK1741188.1"/>
    <property type="molecule type" value="Genomic_DNA"/>
</dbReference>
<keyword evidence="5" id="KW-0444">Lipid biosynthesis</keyword>
<feature type="transmembrane region" description="Helical" evidence="14">
    <location>
        <begin position="25"/>
        <end position="50"/>
    </location>
</feature>
<reference evidence="15" key="1">
    <citation type="submission" date="2023-06" db="EMBL/GenBank/DDBJ databases">
        <title>Survivors Of The Sea: Transcriptome response of Skeletonema marinoi to long-term dormancy.</title>
        <authorList>
            <person name="Pinder M.I.M."/>
            <person name="Kourtchenko O."/>
            <person name="Robertson E.K."/>
            <person name="Larsson T."/>
            <person name="Maumus F."/>
            <person name="Osuna-Cruz C.M."/>
            <person name="Vancaester E."/>
            <person name="Stenow R."/>
            <person name="Vandepoele K."/>
            <person name="Ploug H."/>
            <person name="Bruchert V."/>
            <person name="Godhe A."/>
            <person name="Topel M."/>
        </authorList>
    </citation>
    <scope>NUCLEOTIDE SEQUENCE</scope>
    <source>
        <strain evidence="15">R05AC</strain>
    </source>
</reference>
<keyword evidence="11" id="KW-0443">Lipid metabolism</keyword>
<evidence type="ECO:0000256" key="10">
    <source>
        <dbReference type="ARBA" id="ARBA00022989"/>
    </source>
</evidence>
<evidence type="ECO:0000313" key="15">
    <source>
        <dbReference type="EMBL" id="KAK1741188.1"/>
    </source>
</evidence>
<keyword evidence="7 14" id="KW-0812">Transmembrane</keyword>
<name>A0AAD8Y7U0_9STRA</name>
<keyword evidence="10 14" id="KW-1133">Transmembrane helix</keyword>
<gene>
    <name evidence="15" type="ORF">QTG54_008440</name>
</gene>
<protein>
    <recommendedName>
        <fullName evidence="14">Acyltransferase</fullName>
        <ecNumber evidence="14">2.3.1.-</ecNumber>
    </recommendedName>
</protein>
<comment type="caution">
    <text evidence="15">The sequence shown here is derived from an EMBL/GenBank/DDBJ whole genome shotgun (WGS) entry which is preliminary data.</text>
</comment>
<keyword evidence="12 14" id="KW-0472">Membrane</keyword>
<dbReference type="InterPro" id="IPR007130">
    <property type="entry name" value="DAGAT"/>
</dbReference>
<evidence type="ECO:0000256" key="8">
    <source>
        <dbReference type="ARBA" id="ARBA00022798"/>
    </source>
</evidence>
<dbReference type="SUPFAM" id="SSF69593">
    <property type="entry name" value="Glycerol-3-phosphate (1)-acyltransferase"/>
    <property type="match status" value="1"/>
</dbReference>
<evidence type="ECO:0000256" key="12">
    <source>
        <dbReference type="ARBA" id="ARBA00023136"/>
    </source>
</evidence>
<proteinExistence type="inferred from homology"/>
<keyword evidence="13 15" id="KW-0012">Acyltransferase</keyword>